<dbReference type="PANTHER" id="PTHR12110">
    <property type="entry name" value="HYDROXYPYRUVATE ISOMERASE"/>
    <property type="match status" value="1"/>
</dbReference>
<gene>
    <name evidence="2" type="ORF">NDK47_02470</name>
</gene>
<dbReference type="Gene3D" id="3.20.20.150">
    <property type="entry name" value="Divalent-metal-dependent TIM barrel enzymes"/>
    <property type="match status" value="1"/>
</dbReference>
<dbReference type="PANTHER" id="PTHR12110:SF53">
    <property type="entry name" value="BLR5974 PROTEIN"/>
    <property type="match status" value="1"/>
</dbReference>
<evidence type="ECO:0000259" key="1">
    <source>
        <dbReference type="Pfam" id="PF01261"/>
    </source>
</evidence>
<dbReference type="GO" id="GO:0016853">
    <property type="term" value="F:isomerase activity"/>
    <property type="evidence" value="ECO:0007669"/>
    <property type="project" value="UniProtKB-KW"/>
</dbReference>
<dbReference type="SUPFAM" id="SSF51658">
    <property type="entry name" value="Xylose isomerase-like"/>
    <property type="match status" value="1"/>
</dbReference>
<dbReference type="Proteomes" id="UP001056500">
    <property type="component" value="Chromosome"/>
</dbReference>
<evidence type="ECO:0000313" key="2">
    <source>
        <dbReference type="EMBL" id="USG66219.1"/>
    </source>
</evidence>
<accession>A0ABY4WH76</accession>
<organism evidence="2 3">
    <name type="scientific">Brevibacillus ruminantium</name>
    <dbReference type="NCBI Taxonomy" id="2950604"/>
    <lineage>
        <taxon>Bacteria</taxon>
        <taxon>Bacillati</taxon>
        <taxon>Bacillota</taxon>
        <taxon>Bacilli</taxon>
        <taxon>Bacillales</taxon>
        <taxon>Paenibacillaceae</taxon>
        <taxon>Brevibacillus</taxon>
    </lineage>
</organism>
<protein>
    <submittedName>
        <fullName evidence="2">Sugar phosphate isomerase/epimerase</fullName>
    </submittedName>
</protein>
<dbReference type="InterPro" id="IPR013022">
    <property type="entry name" value="Xyl_isomerase-like_TIM-brl"/>
</dbReference>
<reference evidence="2" key="1">
    <citation type="submission" date="2022-06" db="EMBL/GenBank/DDBJ databases">
        <title>Genome sequencing of Brevibacillus sp. BB3-R1.</title>
        <authorList>
            <person name="Heo J."/>
            <person name="Lee D."/>
            <person name="Won M."/>
            <person name="Han B.-H."/>
            <person name="Hong S.-B."/>
            <person name="Kwon S.-W."/>
        </authorList>
    </citation>
    <scope>NUCLEOTIDE SEQUENCE</scope>
    <source>
        <strain evidence="2">BB3-R1</strain>
    </source>
</reference>
<evidence type="ECO:0000313" key="3">
    <source>
        <dbReference type="Proteomes" id="UP001056500"/>
    </source>
</evidence>
<sequence length="267" mass="30131">MLYVSSTLMWVYPVELAIEVAAHHGFSGVEVWAEHVWYHQSSAEKIRSAARKNGMQLSLHAASWDLNLCALNRGIREQSVREIKRSIELAEAIGAYSVTVHPGKLTLTNAWREHHLSLLAESLDELACMAHQKGLILSIEHIEPLPKELITTASALNQLRSELSYPTTATFDIAHVPLDLSAIQFYFDLLDVDKVHISDATKDKLHLPLGKGELDLEPILSLMKERAEIMVVEGLDTSRELPLLRENISYLERNEWLNTGRGARIWQ</sequence>
<dbReference type="Pfam" id="PF01261">
    <property type="entry name" value="AP_endonuc_2"/>
    <property type="match status" value="1"/>
</dbReference>
<keyword evidence="2" id="KW-0413">Isomerase</keyword>
<dbReference type="InterPro" id="IPR036237">
    <property type="entry name" value="Xyl_isomerase-like_sf"/>
</dbReference>
<name>A0ABY4WH76_9BACL</name>
<feature type="domain" description="Xylose isomerase-like TIM barrel" evidence="1">
    <location>
        <begin position="19"/>
        <end position="252"/>
    </location>
</feature>
<dbReference type="InterPro" id="IPR050312">
    <property type="entry name" value="IolE/XylAMocC-like"/>
</dbReference>
<proteinExistence type="predicted"/>
<dbReference type="RefSeq" id="WP_251873324.1">
    <property type="nucleotide sequence ID" value="NZ_CP098755.1"/>
</dbReference>
<keyword evidence="3" id="KW-1185">Reference proteome</keyword>
<dbReference type="EMBL" id="CP098755">
    <property type="protein sequence ID" value="USG66219.1"/>
    <property type="molecule type" value="Genomic_DNA"/>
</dbReference>